<dbReference type="GO" id="GO:0004984">
    <property type="term" value="F:olfactory receptor activity"/>
    <property type="evidence" value="ECO:0007669"/>
    <property type="project" value="InterPro"/>
</dbReference>
<evidence type="ECO:0000313" key="16">
    <source>
        <dbReference type="EMBL" id="MBN3319398.1"/>
    </source>
</evidence>
<proteinExistence type="inferred from homology"/>
<evidence type="ECO:0000256" key="3">
    <source>
        <dbReference type="ARBA" id="ARBA00022606"/>
    </source>
</evidence>
<evidence type="ECO:0000256" key="9">
    <source>
        <dbReference type="ARBA" id="ARBA00023157"/>
    </source>
</evidence>
<evidence type="ECO:0000256" key="13">
    <source>
        <dbReference type="RuleBase" id="RU000688"/>
    </source>
</evidence>
<feature type="transmembrane region" description="Helical" evidence="14">
    <location>
        <begin position="99"/>
        <end position="121"/>
    </location>
</feature>
<accession>A0A8J7TDL9</accession>
<feature type="non-terminal residue" evidence="16">
    <location>
        <position position="1"/>
    </location>
</feature>
<evidence type="ECO:0000256" key="8">
    <source>
        <dbReference type="ARBA" id="ARBA00023136"/>
    </source>
</evidence>
<dbReference type="Gene3D" id="1.20.1070.10">
    <property type="entry name" value="Rhodopsin 7-helix transmembrane proteins"/>
    <property type="match status" value="1"/>
</dbReference>
<dbReference type="PANTHER" id="PTHR24242">
    <property type="entry name" value="G-PROTEIN COUPLED RECEPTOR"/>
    <property type="match status" value="1"/>
</dbReference>
<evidence type="ECO:0000256" key="7">
    <source>
        <dbReference type="ARBA" id="ARBA00023040"/>
    </source>
</evidence>
<dbReference type="PROSITE" id="PS50262">
    <property type="entry name" value="G_PROTEIN_RECEP_F1_2"/>
    <property type="match status" value="1"/>
</dbReference>
<dbReference type="InterPro" id="IPR050939">
    <property type="entry name" value="Olfactory_GPCR1"/>
</dbReference>
<dbReference type="Proteomes" id="UP000736164">
    <property type="component" value="Unassembled WGS sequence"/>
</dbReference>
<comment type="similarity">
    <text evidence="13">Belongs to the G-protein coupled receptor 1 family.</text>
</comment>
<dbReference type="SUPFAM" id="SSF81321">
    <property type="entry name" value="Family A G protein-coupled receptor-like"/>
    <property type="match status" value="1"/>
</dbReference>
<dbReference type="EMBL" id="JAAWVO010044597">
    <property type="protein sequence ID" value="MBN3319398.1"/>
    <property type="molecule type" value="Genomic_DNA"/>
</dbReference>
<keyword evidence="17" id="KW-1185">Reference proteome</keyword>
<evidence type="ECO:0000256" key="2">
    <source>
        <dbReference type="ARBA" id="ARBA00022475"/>
    </source>
</evidence>
<dbReference type="PANTHER" id="PTHR24242:SF359">
    <property type="entry name" value="ODORANT RECEPTOR-RELATED"/>
    <property type="match status" value="1"/>
</dbReference>
<gene>
    <name evidence="16" type="primary">Or6c70</name>
    <name evidence="16" type="ORF">GTO95_0009365</name>
</gene>
<evidence type="ECO:0000256" key="5">
    <source>
        <dbReference type="ARBA" id="ARBA00022725"/>
    </source>
</evidence>
<sequence length="278" mass="31274">VVIGPNTTLHSEFIIVGVPGLQEYYTLFFLLFLVLFLATFLGNFLIVVLVVLDHRLHTPMYLLLWNLAFLDVLLTTAIIPKLLAILLGHSRSVSLTGCFAQMYFIVSVGATESFLVAAMAYDRYVAVVKPLHYTIIINTKVCITMIATVWVLGFLAPLSPLILIKTLPFCTTNYVKHLFCDYVPVLALSCEDVTAQENLALFIAIMSLYVPFLFVLWSYCKIILSIIRLKSVEGRKKTFSMCSSHMVVVVLRNEHIKAAAQRYPSVKTIFPLNVRMLS</sequence>
<dbReference type="InterPro" id="IPR000276">
    <property type="entry name" value="GPCR_Rhodpsn"/>
</dbReference>
<evidence type="ECO:0000256" key="10">
    <source>
        <dbReference type="ARBA" id="ARBA00023170"/>
    </source>
</evidence>
<evidence type="ECO:0000256" key="14">
    <source>
        <dbReference type="RuleBase" id="RU363047"/>
    </source>
</evidence>
<comment type="caution">
    <text evidence="16">The sequence shown here is derived from an EMBL/GenBank/DDBJ whole genome shotgun (WGS) entry which is preliminary data.</text>
</comment>
<dbReference type="InterPro" id="IPR000725">
    <property type="entry name" value="Olfact_rcpt"/>
</dbReference>
<feature type="transmembrane region" description="Helical" evidence="14">
    <location>
        <begin position="141"/>
        <end position="164"/>
    </location>
</feature>
<keyword evidence="10 13" id="KW-0675">Receptor</keyword>
<keyword evidence="9" id="KW-1015">Disulfide bond</keyword>
<comment type="subcellular location">
    <subcellularLocation>
        <location evidence="1 14">Cell membrane</location>
        <topology evidence="1 14">Multi-pass membrane protein</topology>
    </subcellularLocation>
</comment>
<dbReference type="AlphaFoldDB" id="A0A8J7TDL9"/>
<evidence type="ECO:0000256" key="1">
    <source>
        <dbReference type="ARBA" id="ARBA00004651"/>
    </source>
</evidence>
<organism evidence="16 17">
    <name type="scientific">Atractosteus spatula</name>
    <name type="common">Alligator gar</name>
    <name type="synonym">Lepisosteus spatula</name>
    <dbReference type="NCBI Taxonomy" id="7917"/>
    <lineage>
        <taxon>Eukaryota</taxon>
        <taxon>Metazoa</taxon>
        <taxon>Chordata</taxon>
        <taxon>Craniata</taxon>
        <taxon>Vertebrata</taxon>
        <taxon>Euteleostomi</taxon>
        <taxon>Actinopterygii</taxon>
        <taxon>Neopterygii</taxon>
        <taxon>Holostei</taxon>
        <taxon>Semionotiformes</taxon>
        <taxon>Lepisosteidae</taxon>
        <taxon>Atractosteus</taxon>
    </lineage>
</organism>
<feature type="transmembrane region" description="Helical" evidence="14">
    <location>
        <begin position="64"/>
        <end position="87"/>
    </location>
</feature>
<dbReference type="PRINTS" id="PR00237">
    <property type="entry name" value="GPCRRHODOPSN"/>
</dbReference>
<keyword evidence="7 13" id="KW-0297">G-protein coupled receptor</keyword>
<dbReference type="GO" id="GO:0004930">
    <property type="term" value="F:G protein-coupled receptor activity"/>
    <property type="evidence" value="ECO:0007669"/>
    <property type="project" value="UniProtKB-KW"/>
</dbReference>
<evidence type="ECO:0000256" key="4">
    <source>
        <dbReference type="ARBA" id="ARBA00022692"/>
    </source>
</evidence>
<evidence type="ECO:0000313" key="17">
    <source>
        <dbReference type="Proteomes" id="UP000736164"/>
    </source>
</evidence>
<keyword evidence="6 14" id="KW-1133">Transmembrane helix</keyword>
<keyword evidence="2 14" id="KW-1003">Cell membrane</keyword>
<feature type="domain" description="G-protein coupled receptors family 1 profile" evidence="15">
    <location>
        <begin position="42"/>
        <end position="251"/>
    </location>
</feature>
<dbReference type="PRINTS" id="PR00245">
    <property type="entry name" value="OLFACTORYR"/>
</dbReference>
<evidence type="ECO:0000256" key="12">
    <source>
        <dbReference type="ARBA" id="ARBA00023224"/>
    </source>
</evidence>
<feature type="transmembrane region" description="Helical" evidence="14">
    <location>
        <begin position="199"/>
        <end position="220"/>
    </location>
</feature>
<dbReference type="PROSITE" id="PS00237">
    <property type="entry name" value="G_PROTEIN_RECEP_F1_1"/>
    <property type="match status" value="1"/>
</dbReference>
<name>A0A8J7TDL9_ATRSP</name>
<keyword evidence="11" id="KW-0325">Glycoprotein</keyword>
<keyword evidence="3 14" id="KW-0716">Sensory transduction</keyword>
<feature type="non-terminal residue" evidence="16">
    <location>
        <position position="278"/>
    </location>
</feature>
<dbReference type="CDD" id="cd13954">
    <property type="entry name" value="7tmA_OR"/>
    <property type="match status" value="1"/>
</dbReference>
<reference evidence="16" key="1">
    <citation type="journal article" date="2021" name="Cell">
        <title>Tracing the genetic footprints of vertebrate landing in non-teleost ray-finned fishes.</title>
        <authorList>
            <person name="Bi X."/>
            <person name="Wang K."/>
            <person name="Yang L."/>
            <person name="Pan H."/>
            <person name="Jiang H."/>
            <person name="Wei Q."/>
            <person name="Fang M."/>
            <person name="Yu H."/>
            <person name="Zhu C."/>
            <person name="Cai Y."/>
            <person name="He Y."/>
            <person name="Gan X."/>
            <person name="Zeng H."/>
            <person name="Yu D."/>
            <person name="Zhu Y."/>
            <person name="Jiang H."/>
            <person name="Qiu Q."/>
            <person name="Yang H."/>
            <person name="Zhang Y.E."/>
            <person name="Wang W."/>
            <person name="Zhu M."/>
            <person name="He S."/>
            <person name="Zhang G."/>
        </authorList>
    </citation>
    <scope>NUCLEOTIDE SEQUENCE</scope>
    <source>
        <strain evidence="16">Allg_001</strain>
    </source>
</reference>
<dbReference type="InterPro" id="IPR017452">
    <property type="entry name" value="GPCR_Rhodpsn_7TM"/>
</dbReference>
<keyword evidence="4 13" id="KW-0812">Transmembrane</keyword>
<keyword evidence="8 14" id="KW-0472">Membrane</keyword>
<evidence type="ECO:0000256" key="11">
    <source>
        <dbReference type="ARBA" id="ARBA00023180"/>
    </source>
</evidence>
<dbReference type="Pfam" id="PF13853">
    <property type="entry name" value="7tm_4"/>
    <property type="match status" value="1"/>
</dbReference>
<keyword evidence="12 13" id="KW-0807">Transducer</keyword>
<evidence type="ECO:0000259" key="15">
    <source>
        <dbReference type="PROSITE" id="PS50262"/>
    </source>
</evidence>
<dbReference type="FunFam" id="1.20.1070.10:FF:000015">
    <property type="entry name" value="Olfactory receptor"/>
    <property type="match status" value="1"/>
</dbReference>
<evidence type="ECO:0000256" key="6">
    <source>
        <dbReference type="ARBA" id="ARBA00022989"/>
    </source>
</evidence>
<keyword evidence="5 14" id="KW-0552">Olfaction</keyword>
<dbReference type="GO" id="GO:0005886">
    <property type="term" value="C:plasma membrane"/>
    <property type="evidence" value="ECO:0007669"/>
    <property type="project" value="UniProtKB-SubCell"/>
</dbReference>
<feature type="transmembrane region" description="Helical" evidence="14">
    <location>
        <begin position="27"/>
        <end position="52"/>
    </location>
</feature>
<protein>
    <recommendedName>
        <fullName evidence="14">Olfactory receptor</fullName>
    </recommendedName>
</protein>